<feature type="transmembrane region" description="Helical" evidence="7">
    <location>
        <begin position="93"/>
        <end position="113"/>
    </location>
</feature>
<organism evidence="11 12">
    <name type="scientific">Mucilaginibacter dorajii</name>
    <dbReference type="NCBI Taxonomy" id="692994"/>
    <lineage>
        <taxon>Bacteria</taxon>
        <taxon>Pseudomonadati</taxon>
        <taxon>Bacteroidota</taxon>
        <taxon>Sphingobacteriia</taxon>
        <taxon>Sphingobacteriales</taxon>
        <taxon>Sphingobacteriaceae</taxon>
        <taxon>Mucilaginibacter</taxon>
    </lineage>
</organism>
<dbReference type="InterPro" id="IPR005467">
    <property type="entry name" value="His_kinase_dom"/>
</dbReference>
<dbReference type="SUPFAM" id="SSF55874">
    <property type="entry name" value="ATPase domain of HSP90 chaperone/DNA topoisomerase II/histidine kinase"/>
    <property type="match status" value="1"/>
</dbReference>
<evidence type="ECO:0000256" key="7">
    <source>
        <dbReference type="SAM" id="Phobius"/>
    </source>
</evidence>
<dbReference type="CDD" id="cd00082">
    <property type="entry name" value="HisKA"/>
    <property type="match status" value="1"/>
</dbReference>
<name>A0ABP7R7R4_9SPHI</name>
<sequence length="583" mass="66330">MHLPDNIFALTLLITGLVSFGVGIAVFQKLGGAVRWFGSIILATAIWAITYSFELSSNNLQTMVMFTHLEYIGVATLPSLWIIFVMRFTGRENWLSIWGMALIFLEPALTLIFKWTGAWGLQYATVKVANNGPFPLLDITPGWWYRVHTLFFYAMLAWGFWMIVAKFKKAEGILRRQNRIILVGAMFPWVVNLIYLLHIRPFKYLDLTPFAFIATSLVIGVGLLRFRLFDIVPIAREKIIEALQEGILVTDLNGMIIDLNPRMKKLLDAQRASYIGNHIDELFIDMDLFKQAENWPENYQLEISRKEQEQTRFYAVTVTPLFEKRTIYSGNVFLFRDITERKQNEQKLEELNQLKDRLFSIIAHDLRTPMINLGDMIYLIESGDLSQAEFVSMLPELSRNITYTSGLVDNLLFWAKSQLGGATINPVSFDLYLAAEHLLGLFQRSADEKEVVIHNQVKELTFAYADEDMIQAVLRNLVNNAIKFCRSGDYIYIKAEMSNSELIISVEDTGVGISKENLTRIFALGNFTTRGTVNEQGTGLGLMLCQEFVEKNKGHIGVESVPGKGSRFYFTLPVGINTSPVLV</sequence>
<dbReference type="CDD" id="cd00130">
    <property type="entry name" value="PAS"/>
    <property type="match status" value="1"/>
</dbReference>
<dbReference type="Gene3D" id="3.30.565.10">
    <property type="entry name" value="Histidine kinase-like ATPase, C-terminal domain"/>
    <property type="match status" value="1"/>
</dbReference>
<dbReference type="PANTHER" id="PTHR43711">
    <property type="entry name" value="TWO-COMPONENT HISTIDINE KINASE"/>
    <property type="match status" value="1"/>
</dbReference>
<feature type="transmembrane region" description="Helical" evidence="7">
    <location>
        <begin position="6"/>
        <end position="27"/>
    </location>
</feature>
<keyword evidence="7" id="KW-0472">Membrane</keyword>
<dbReference type="SUPFAM" id="SSF47384">
    <property type="entry name" value="Homodimeric domain of signal transducing histidine kinase"/>
    <property type="match status" value="1"/>
</dbReference>
<dbReference type="PRINTS" id="PR00344">
    <property type="entry name" value="BCTRLSENSOR"/>
</dbReference>
<dbReference type="PROSITE" id="PS50112">
    <property type="entry name" value="PAS"/>
    <property type="match status" value="1"/>
</dbReference>
<dbReference type="GO" id="GO:0016301">
    <property type="term" value="F:kinase activity"/>
    <property type="evidence" value="ECO:0007669"/>
    <property type="project" value="UniProtKB-KW"/>
</dbReference>
<keyword evidence="5 11" id="KW-0418">Kinase</keyword>
<gene>
    <name evidence="11" type="ORF">GCM10022210_54860</name>
</gene>
<dbReference type="SMART" id="SM00387">
    <property type="entry name" value="HATPase_c"/>
    <property type="match status" value="1"/>
</dbReference>
<evidence type="ECO:0000256" key="6">
    <source>
        <dbReference type="ARBA" id="ARBA00023012"/>
    </source>
</evidence>
<dbReference type="InterPro" id="IPR003594">
    <property type="entry name" value="HATPase_dom"/>
</dbReference>
<feature type="transmembrane region" description="Helical" evidence="7">
    <location>
        <begin position="210"/>
        <end position="228"/>
    </location>
</feature>
<dbReference type="SUPFAM" id="SSF55785">
    <property type="entry name" value="PYP-like sensor domain (PAS domain)"/>
    <property type="match status" value="1"/>
</dbReference>
<accession>A0ABP7R7R4</accession>
<dbReference type="InterPro" id="IPR004358">
    <property type="entry name" value="Sig_transdc_His_kin-like_C"/>
</dbReference>
<evidence type="ECO:0000256" key="3">
    <source>
        <dbReference type="ARBA" id="ARBA00022553"/>
    </source>
</evidence>
<evidence type="ECO:0000256" key="2">
    <source>
        <dbReference type="ARBA" id="ARBA00012438"/>
    </source>
</evidence>
<keyword evidence="7" id="KW-0812">Transmembrane</keyword>
<evidence type="ECO:0000256" key="4">
    <source>
        <dbReference type="ARBA" id="ARBA00022679"/>
    </source>
</evidence>
<dbReference type="Pfam" id="PF13426">
    <property type="entry name" value="PAS_9"/>
    <property type="match status" value="1"/>
</dbReference>
<dbReference type="Pfam" id="PF16927">
    <property type="entry name" value="HisKA_7TM"/>
    <property type="match status" value="1"/>
</dbReference>
<dbReference type="InterPro" id="IPR035965">
    <property type="entry name" value="PAS-like_dom_sf"/>
</dbReference>
<feature type="domain" description="Histidine kinase" evidence="8">
    <location>
        <begin position="361"/>
        <end position="576"/>
    </location>
</feature>
<keyword evidence="12" id="KW-1185">Reference proteome</keyword>
<feature type="transmembrane region" description="Helical" evidence="7">
    <location>
        <begin position="65"/>
        <end position="86"/>
    </location>
</feature>
<proteinExistence type="predicted"/>
<feature type="transmembrane region" description="Helical" evidence="7">
    <location>
        <begin position="143"/>
        <end position="167"/>
    </location>
</feature>
<dbReference type="Gene3D" id="3.30.450.20">
    <property type="entry name" value="PAS domain"/>
    <property type="match status" value="1"/>
</dbReference>
<dbReference type="InterPro" id="IPR036097">
    <property type="entry name" value="HisK_dim/P_sf"/>
</dbReference>
<dbReference type="InterPro" id="IPR003661">
    <property type="entry name" value="HisK_dim/P_dom"/>
</dbReference>
<evidence type="ECO:0000256" key="5">
    <source>
        <dbReference type="ARBA" id="ARBA00022777"/>
    </source>
</evidence>
<feature type="domain" description="PAC" evidence="10">
    <location>
        <begin position="297"/>
        <end position="350"/>
    </location>
</feature>
<protein>
    <recommendedName>
        <fullName evidence="2">histidine kinase</fullName>
        <ecNumber evidence="2">2.7.13.3</ecNumber>
    </recommendedName>
</protein>
<dbReference type="InterPro" id="IPR050736">
    <property type="entry name" value="Sensor_HK_Regulatory"/>
</dbReference>
<dbReference type="RefSeq" id="WP_259096719.1">
    <property type="nucleotide sequence ID" value="NZ_BAAAZC010000052.1"/>
</dbReference>
<dbReference type="InterPro" id="IPR036890">
    <property type="entry name" value="HATPase_C_sf"/>
</dbReference>
<dbReference type="PROSITE" id="PS50113">
    <property type="entry name" value="PAC"/>
    <property type="match status" value="1"/>
</dbReference>
<evidence type="ECO:0000259" key="8">
    <source>
        <dbReference type="PROSITE" id="PS50109"/>
    </source>
</evidence>
<dbReference type="SMART" id="SM00091">
    <property type="entry name" value="PAS"/>
    <property type="match status" value="1"/>
</dbReference>
<evidence type="ECO:0000259" key="10">
    <source>
        <dbReference type="PROSITE" id="PS50113"/>
    </source>
</evidence>
<feature type="transmembrane region" description="Helical" evidence="7">
    <location>
        <begin position="179"/>
        <end position="198"/>
    </location>
</feature>
<dbReference type="EC" id="2.7.13.3" evidence="2"/>
<dbReference type="Gene3D" id="1.10.287.130">
    <property type="match status" value="1"/>
</dbReference>
<keyword evidence="3" id="KW-0597">Phosphoprotein</keyword>
<comment type="catalytic activity">
    <reaction evidence="1">
        <text>ATP + protein L-histidine = ADP + protein N-phospho-L-histidine.</text>
        <dbReference type="EC" id="2.7.13.3"/>
    </reaction>
</comment>
<evidence type="ECO:0000313" key="12">
    <source>
        <dbReference type="Proteomes" id="UP001500742"/>
    </source>
</evidence>
<reference evidence="12" key="1">
    <citation type="journal article" date="2019" name="Int. J. Syst. Evol. Microbiol.">
        <title>The Global Catalogue of Microorganisms (GCM) 10K type strain sequencing project: providing services to taxonomists for standard genome sequencing and annotation.</title>
        <authorList>
            <consortium name="The Broad Institute Genomics Platform"/>
            <consortium name="The Broad Institute Genome Sequencing Center for Infectious Disease"/>
            <person name="Wu L."/>
            <person name="Ma J."/>
        </authorList>
    </citation>
    <scope>NUCLEOTIDE SEQUENCE [LARGE SCALE GENOMIC DNA]</scope>
    <source>
        <strain evidence="12">JCM 16601</strain>
    </source>
</reference>
<keyword evidence="6" id="KW-0902">Two-component regulatory system</keyword>
<feature type="domain" description="PAS" evidence="9">
    <location>
        <begin position="237"/>
        <end position="283"/>
    </location>
</feature>
<dbReference type="PANTHER" id="PTHR43711:SF31">
    <property type="entry name" value="HISTIDINE KINASE"/>
    <property type="match status" value="1"/>
</dbReference>
<comment type="caution">
    <text evidence="11">The sequence shown here is derived from an EMBL/GenBank/DDBJ whole genome shotgun (WGS) entry which is preliminary data.</text>
</comment>
<dbReference type="EMBL" id="BAAAZC010000052">
    <property type="protein sequence ID" value="GAA3993791.1"/>
    <property type="molecule type" value="Genomic_DNA"/>
</dbReference>
<keyword evidence="4" id="KW-0808">Transferase</keyword>
<dbReference type="InterPro" id="IPR000700">
    <property type="entry name" value="PAS-assoc_C"/>
</dbReference>
<feature type="transmembrane region" description="Helical" evidence="7">
    <location>
        <begin position="34"/>
        <end position="53"/>
    </location>
</feature>
<dbReference type="NCBIfam" id="TIGR00229">
    <property type="entry name" value="sensory_box"/>
    <property type="match status" value="1"/>
</dbReference>
<dbReference type="Pfam" id="PF02518">
    <property type="entry name" value="HATPase_c"/>
    <property type="match status" value="1"/>
</dbReference>
<keyword evidence="7" id="KW-1133">Transmembrane helix</keyword>
<dbReference type="InterPro" id="IPR000014">
    <property type="entry name" value="PAS"/>
</dbReference>
<dbReference type="InterPro" id="IPR031621">
    <property type="entry name" value="HisKA_7TM"/>
</dbReference>
<dbReference type="PROSITE" id="PS50109">
    <property type="entry name" value="HIS_KIN"/>
    <property type="match status" value="1"/>
</dbReference>
<evidence type="ECO:0000313" key="11">
    <source>
        <dbReference type="EMBL" id="GAA3993791.1"/>
    </source>
</evidence>
<evidence type="ECO:0000256" key="1">
    <source>
        <dbReference type="ARBA" id="ARBA00000085"/>
    </source>
</evidence>
<dbReference type="Proteomes" id="UP001500742">
    <property type="component" value="Unassembled WGS sequence"/>
</dbReference>
<evidence type="ECO:0000259" key="9">
    <source>
        <dbReference type="PROSITE" id="PS50112"/>
    </source>
</evidence>